<dbReference type="AlphaFoldDB" id="A0A223NQG0"/>
<gene>
    <name evidence="1" type="ORF">MuYL_0133</name>
</gene>
<organism evidence="1 2">
    <name type="scientific">Mucilaginibacter xinganensis</name>
    <dbReference type="NCBI Taxonomy" id="1234841"/>
    <lineage>
        <taxon>Bacteria</taxon>
        <taxon>Pseudomonadati</taxon>
        <taxon>Bacteroidota</taxon>
        <taxon>Sphingobacteriia</taxon>
        <taxon>Sphingobacteriales</taxon>
        <taxon>Sphingobacteriaceae</taxon>
        <taxon>Mucilaginibacter</taxon>
    </lineage>
</organism>
<sequence>MAVSENKCHRLKLICLFDIISGKKTCHEKIIFPFAYFSIALLKQLFSNWRHF</sequence>
<reference evidence="1 2" key="1">
    <citation type="submission" date="2017-08" db="EMBL/GenBank/DDBJ databases">
        <title>Complete genome sequence of Mucilaginibacter sp. strain BJC16-A31.</title>
        <authorList>
            <consortium name="Henan University of Science and Technology"/>
            <person name="You X."/>
        </authorList>
    </citation>
    <scope>NUCLEOTIDE SEQUENCE [LARGE SCALE GENOMIC DNA]</scope>
    <source>
        <strain evidence="1 2">BJC16-A31</strain>
    </source>
</reference>
<dbReference type="EMBL" id="CP022743">
    <property type="protein sequence ID" value="ASU32036.1"/>
    <property type="molecule type" value="Genomic_DNA"/>
</dbReference>
<dbReference type="Proteomes" id="UP000215002">
    <property type="component" value="Chromosome"/>
</dbReference>
<evidence type="ECO:0000313" key="1">
    <source>
        <dbReference type="EMBL" id="ASU32036.1"/>
    </source>
</evidence>
<dbReference type="KEGG" id="muc:MuYL_0133"/>
<proteinExistence type="predicted"/>
<keyword evidence="2" id="KW-1185">Reference proteome</keyword>
<name>A0A223NQG0_9SPHI</name>
<accession>A0A223NQG0</accession>
<evidence type="ECO:0000313" key="2">
    <source>
        <dbReference type="Proteomes" id="UP000215002"/>
    </source>
</evidence>
<protein>
    <submittedName>
        <fullName evidence="1">Uncharacterized protein</fullName>
    </submittedName>
</protein>